<dbReference type="RefSeq" id="WP_407987956.1">
    <property type="nucleotide sequence ID" value="NZ_AP035881.2"/>
</dbReference>
<reference evidence="2" key="1">
    <citation type="submission" date="2024-07" db="EMBL/GenBank/DDBJ databases">
        <title>Complete genome sequences of cellulolytic bacteria, Kitasatospora sp. CMC57 and Streptomyces sp. CMC78, isolated from Japanese agricultural soil.</title>
        <authorList>
            <person name="Hashimoto T."/>
            <person name="Ito M."/>
            <person name="Iwamoto M."/>
            <person name="Fukahori D."/>
            <person name="Shoda T."/>
            <person name="Sakoda M."/>
            <person name="Morohoshi T."/>
            <person name="Mitsuboshi M."/>
            <person name="Nishizawa T."/>
        </authorList>
    </citation>
    <scope>NUCLEOTIDE SEQUENCE</scope>
    <source>
        <strain evidence="2">CMC57</strain>
    </source>
</reference>
<name>A0AB33JVW4_9ACTN</name>
<proteinExistence type="predicted"/>
<dbReference type="GO" id="GO:0006508">
    <property type="term" value="P:proteolysis"/>
    <property type="evidence" value="ECO:0007669"/>
    <property type="project" value="InterPro"/>
</dbReference>
<dbReference type="SUPFAM" id="SSF53474">
    <property type="entry name" value="alpha/beta-Hydrolases"/>
    <property type="match status" value="1"/>
</dbReference>
<accession>A0AB33JVW4</accession>
<dbReference type="EMBL" id="AP035881">
    <property type="protein sequence ID" value="BFP45449.1"/>
    <property type="molecule type" value="Genomic_DNA"/>
</dbReference>
<organism evidence="2">
    <name type="scientific">Kitasatospora sp. CMC57</name>
    <dbReference type="NCBI Taxonomy" id="3231513"/>
    <lineage>
        <taxon>Bacteria</taxon>
        <taxon>Bacillati</taxon>
        <taxon>Actinomycetota</taxon>
        <taxon>Actinomycetes</taxon>
        <taxon>Kitasatosporales</taxon>
        <taxon>Streptomycetaceae</taxon>
        <taxon>Kitasatospora</taxon>
    </lineage>
</organism>
<dbReference type="AlphaFoldDB" id="A0AB33JVW4"/>
<dbReference type="Gene3D" id="3.40.50.1820">
    <property type="entry name" value="alpha/beta hydrolase"/>
    <property type="match status" value="1"/>
</dbReference>
<evidence type="ECO:0000313" key="2">
    <source>
        <dbReference type="EMBL" id="BFP45449.1"/>
    </source>
</evidence>
<dbReference type="Pfam" id="PF00326">
    <property type="entry name" value="Peptidase_S9"/>
    <property type="match status" value="1"/>
</dbReference>
<feature type="domain" description="Peptidase S9 prolyl oligopeptidase catalytic" evidence="1">
    <location>
        <begin position="203"/>
        <end position="352"/>
    </location>
</feature>
<dbReference type="InterPro" id="IPR029058">
    <property type="entry name" value="AB_hydrolase_fold"/>
</dbReference>
<dbReference type="PANTHER" id="PTHR12277">
    <property type="entry name" value="ALPHA/BETA HYDROLASE DOMAIN-CONTAINING PROTEIN"/>
    <property type="match status" value="1"/>
</dbReference>
<dbReference type="InterPro" id="IPR001375">
    <property type="entry name" value="Peptidase_S9_cat"/>
</dbReference>
<sequence>MRWGTAAMVAAAAVGAGTAAVLLLGRRASDGVVRPGRALPGAGADLRVHDLAPGGVVLTRSTATTRPGRYALEWPDGGHAVVGEVLGTGPQTVTRRLEQVDGGSLRIGDQVELTPRVYVGDPRSALGLDHRDTTVIGELGDLPAWYVDGTRGTWVILVHGPGTDRSQALPVLPLLHRLRLPSLSITYRGDQGAPSSPDRLGHFGETEWQDVEAAIQLAMESGAGRVILYGWSVGATMVLQAAARTAWSEKVAGLVLDSPVLDWSQTVRRERARSGVSAALAELGALAAEGRSRVDLAGFARLASGADLDMPTLLLHSPADSIAPWDAAARLADLRGDLVSLHAIPRAEHAALWNADPTGYTETLRRWLTPLL</sequence>
<keyword evidence="2" id="KW-0378">Hydrolase</keyword>
<gene>
    <name evidence="2" type="ORF">KCMC57_18170</name>
</gene>
<evidence type="ECO:0000259" key="1">
    <source>
        <dbReference type="Pfam" id="PF00326"/>
    </source>
</evidence>
<protein>
    <submittedName>
        <fullName evidence="2">Alpha/beta fold hydrolase</fullName>
    </submittedName>
</protein>
<dbReference type="PANTHER" id="PTHR12277:SF79">
    <property type="entry name" value="XAA-PRO DIPEPTIDYL-PEPTIDASE-RELATED"/>
    <property type="match status" value="1"/>
</dbReference>
<dbReference type="GO" id="GO:0008236">
    <property type="term" value="F:serine-type peptidase activity"/>
    <property type="evidence" value="ECO:0007669"/>
    <property type="project" value="InterPro"/>
</dbReference>